<reference evidence="10" key="1">
    <citation type="journal article" date="2014" name="Int. J. Syst. Evol. Microbiol.">
        <title>Complete genome sequence of Corynebacterium casei LMG S-19264T (=DSM 44701T), isolated from a smear-ripened cheese.</title>
        <authorList>
            <consortium name="US DOE Joint Genome Institute (JGI-PGF)"/>
            <person name="Walter F."/>
            <person name="Albersmeier A."/>
            <person name="Kalinowski J."/>
            <person name="Ruckert C."/>
        </authorList>
    </citation>
    <scope>NUCLEOTIDE SEQUENCE</scope>
    <source>
        <strain evidence="10">CGMCC 1.15725</strain>
    </source>
</reference>
<feature type="transmembrane region" description="Helical" evidence="8">
    <location>
        <begin position="93"/>
        <end position="115"/>
    </location>
</feature>
<keyword evidence="7 8" id="KW-0472">Membrane</keyword>
<evidence type="ECO:0000256" key="5">
    <source>
        <dbReference type="ARBA" id="ARBA00022692"/>
    </source>
</evidence>
<evidence type="ECO:0000256" key="2">
    <source>
        <dbReference type="ARBA" id="ARBA00007069"/>
    </source>
</evidence>
<feature type="transmembrane region" description="Helical" evidence="8">
    <location>
        <begin position="135"/>
        <end position="164"/>
    </location>
</feature>
<organism evidence="10 11">
    <name type="scientific">Aliidongia dinghuensis</name>
    <dbReference type="NCBI Taxonomy" id="1867774"/>
    <lineage>
        <taxon>Bacteria</taxon>
        <taxon>Pseudomonadati</taxon>
        <taxon>Pseudomonadota</taxon>
        <taxon>Alphaproteobacteria</taxon>
        <taxon>Rhodospirillales</taxon>
        <taxon>Dongiaceae</taxon>
        <taxon>Aliidongia</taxon>
    </lineage>
</organism>
<dbReference type="PANTHER" id="PTHR42929:SF5">
    <property type="entry name" value="ABC TRANSPORTER PERMEASE PROTEIN"/>
    <property type="match status" value="1"/>
</dbReference>
<evidence type="ECO:0000259" key="9">
    <source>
        <dbReference type="PROSITE" id="PS50928"/>
    </source>
</evidence>
<dbReference type="Proteomes" id="UP000646365">
    <property type="component" value="Unassembled WGS sequence"/>
</dbReference>
<dbReference type="InterPro" id="IPR035906">
    <property type="entry name" value="MetI-like_sf"/>
</dbReference>
<evidence type="ECO:0000256" key="7">
    <source>
        <dbReference type="ARBA" id="ARBA00023136"/>
    </source>
</evidence>
<sequence>MRPTISWLILPAVLYLLVVYVVPIALTLGTPFQSSLGQGWSTLWDALTDEGVERVLMITFKVSLEVTAIAILLGYPTAYFLSRLPAERAGKYLLLVMFPLLTSLLVRTYAWIALLQDSGIVNSALMGAGVTEAPVHLMFNAFGTVVGMGQILLPYAIITMYGVMVGIKPRLILTAQVLGASPTRAFWRVFFPLSLPGLSAASLLVFIMGLGYFVTPALMGGRSQTMIGVLIQQEVFTLGDWDMAAVLSLILIVITGILLVIYSRFARLDQLVPAGS</sequence>
<evidence type="ECO:0000256" key="6">
    <source>
        <dbReference type="ARBA" id="ARBA00022989"/>
    </source>
</evidence>
<feature type="transmembrane region" description="Helical" evidence="8">
    <location>
        <begin position="62"/>
        <end position="81"/>
    </location>
</feature>
<dbReference type="SUPFAM" id="SSF161098">
    <property type="entry name" value="MetI-like"/>
    <property type="match status" value="1"/>
</dbReference>
<feature type="domain" description="ABC transmembrane type-1" evidence="9">
    <location>
        <begin position="56"/>
        <end position="262"/>
    </location>
</feature>
<dbReference type="PROSITE" id="PS50928">
    <property type="entry name" value="ABC_TM1"/>
    <property type="match status" value="1"/>
</dbReference>
<comment type="caution">
    <text evidence="10">The sequence shown here is derived from an EMBL/GenBank/DDBJ whole genome shotgun (WGS) entry which is preliminary data.</text>
</comment>
<evidence type="ECO:0000256" key="1">
    <source>
        <dbReference type="ARBA" id="ARBA00004651"/>
    </source>
</evidence>
<dbReference type="GO" id="GO:0055085">
    <property type="term" value="P:transmembrane transport"/>
    <property type="evidence" value="ECO:0007669"/>
    <property type="project" value="InterPro"/>
</dbReference>
<feature type="transmembrane region" description="Helical" evidence="8">
    <location>
        <begin position="243"/>
        <end position="262"/>
    </location>
</feature>
<dbReference type="AlphaFoldDB" id="A0A8J3E5D7"/>
<reference evidence="10" key="2">
    <citation type="submission" date="2020-09" db="EMBL/GenBank/DDBJ databases">
        <authorList>
            <person name="Sun Q."/>
            <person name="Zhou Y."/>
        </authorList>
    </citation>
    <scope>NUCLEOTIDE SEQUENCE</scope>
    <source>
        <strain evidence="10">CGMCC 1.15725</strain>
    </source>
</reference>
<keyword evidence="6 8" id="KW-1133">Transmembrane helix</keyword>
<evidence type="ECO:0000256" key="3">
    <source>
        <dbReference type="ARBA" id="ARBA00022448"/>
    </source>
</evidence>
<feature type="transmembrane region" description="Helical" evidence="8">
    <location>
        <begin position="7"/>
        <end position="26"/>
    </location>
</feature>
<evidence type="ECO:0000256" key="4">
    <source>
        <dbReference type="ARBA" id="ARBA00022475"/>
    </source>
</evidence>
<keyword evidence="4" id="KW-1003">Cell membrane</keyword>
<comment type="subcellular location">
    <subcellularLocation>
        <location evidence="1">Cell membrane</location>
        <topology evidence="1">Multi-pass membrane protein</topology>
    </subcellularLocation>
</comment>
<feature type="transmembrane region" description="Helical" evidence="8">
    <location>
        <begin position="185"/>
        <end position="214"/>
    </location>
</feature>
<dbReference type="Gene3D" id="1.10.3720.10">
    <property type="entry name" value="MetI-like"/>
    <property type="match status" value="1"/>
</dbReference>
<comment type="similarity">
    <text evidence="2">Belongs to the binding-protein-dependent transport system permease family. CysTW subfamily.</text>
</comment>
<evidence type="ECO:0000256" key="8">
    <source>
        <dbReference type="SAM" id="Phobius"/>
    </source>
</evidence>
<dbReference type="RefSeq" id="WP_189046896.1">
    <property type="nucleotide sequence ID" value="NZ_BMJQ01000007.1"/>
</dbReference>
<evidence type="ECO:0000313" key="11">
    <source>
        <dbReference type="Proteomes" id="UP000646365"/>
    </source>
</evidence>
<keyword evidence="5 8" id="KW-0812">Transmembrane</keyword>
<keyword evidence="11" id="KW-1185">Reference proteome</keyword>
<dbReference type="InterPro" id="IPR000515">
    <property type="entry name" value="MetI-like"/>
</dbReference>
<protein>
    <recommendedName>
        <fullName evidence="9">ABC transmembrane type-1 domain-containing protein</fullName>
    </recommendedName>
</protein>
<dbReference type="PANTHER" id="PTHR42929">
    <property type="entry name" value="INNER MEMBRANE ABC TRANSPORTER PERMEASE PROTEIN YDCU-RELATED-RELATED"/>
    <property type="match status" value="1"/>
</dbReference>
<dbReference type="EMBL" id="BMJQ01000007">
    <property type="protein sequence ID" value="GGF20956.1"/>
    <property type="molecule type" value="Genomic_DNA"/>
</dbReference>
<name>A0A8J3E5D7_9PROT</name>
<evidence type="ECO:0000313" key="10">
    <source>
        <dbReference type="EMBL" id="GGF20956.1"/>
    </source>
</evidence>
<dbReference type="CDD" id="cd06261">
    <property type="entry name" value="TM_PBP2"/>
    <property type="match status" value="1"/>
</dbReference>
<keyword evidence="3" id="KW-0813">Transport</keyword>
<accession>A0A8J3E5D7</accession>
<gene>
    <name evidence="10" type="ORF">GCM10011611_28810</name>
</gene>
<dbReference type="GO" id="GO:0005886">
    <property type="term" value="C:plasma membrane"/>
    <property type="evidence" value="ECO:0007669"/>
    <property type="project" value="UniProtKB-SubCell"/>
</dbReference>
<proteinExistence type="inferred from homology"/>